<proteinExistence type="predicted"/>
<sequence length="80" mass="9663">MHLRDALFFGKNMRYSRSIGKLREQDYEYIICLLEQHLNCIQSNASSTNEEINEIKLMIQKIQHHLSVPVRKDFSVYKYW</sequence>
<dbReference type="EMBL" id="WWCH01000001">
    <property type="protein sequence ID" value="MYM78323.1"/>
    <property type="molecule type" value="Genomic_DNA"/>
</dbReference>
<gene>
    <name evidence="1" type="ORF">GSE42_10300</name>
</gene>
<name>A0A505M9R8_ACIBA</name>
<comment type="caution">
    <text evidence="1">The sequence shown here is derived from an EMBL/GenBank/DDBJ whole genome shotgun (WGS) entry which is preliminary data.</text>
</comment>
<accession>A0A505M9R8</accession>
<dbReference type="RefSeq" id="WP_050444606.1">
    <property type="nucleotide sequence ID" value="NZ_CAUYZO010000003.1"/>
</dbReference>
<evidence type="ECO:0000313" key="1">
    <source>
        <dbReference type="EMBL" id="MYM78323.1"/>
    </source>
</evidence>
<dbReference type="SMR" id="A0A505M9R8"/>
<evidence type="ECO:0000313" key="2">
    <source>
        <dbReference type="Proteomes" id="UP000480763"/>
    </source>
</evidence>
<organism evidence="1 2">
    <name type="scientific">Acinetobacter baumannii</name>
    <dbReference type="NCBI Taxonomy" id="470"/>
    <lineage>
        <taxon>Bacteria</taxon>
        <taxon>Pseudomonadati</taxon>
        <taxon>Pseudomonadota</taxon>
        <taxon>Gammaproteobacteria</taxon>
        <taxon>Moraxellales</taxon>
        <taxon>Moraxellaceae</taxon>
        <taxon>Acinetobacter</taxon>
        <taxon>Acinetobacter calcoaceticus/baumannii complex</taxon>
    </lineage>
</organism>
<reference evidence="1 2" key="1">
    <citation type="journal article" date="2017" name="Ann. Clin. Microbiol. Antimicrob.">
        <title>New eight genes identified at the clinical multidrug-resistant Acinetobacter baumannii DMS06669 strain in a Vietnam hospital.</title>
        <authorList>
            <person name="Si-Tuan N."/>
            <person name="Ngoc H.M."/>
            <person name="Hang P.T.T."/>
            <person name="Nguyen C."/>
            <person name="Van P.H."/>
            <person name="Huong N.T."/>
        </authorList>
    </citation>
    <scope>NUCLEOTIDE SEQUENCE [LARGE SCALE GENOMIC DNA]</scope>
    <source>
        <strain evidence="1 2">DMS06669</strain>
    </source>
</reference>
<dbReference type="Proteomes" id="UP000480763">
    <property type="component" value="Unassembled WGS sequence"/>
</dbReference>
<protein>
    <submittedName>
        <fullName evidence="1">Uncharacterized protein</fullName>
    </submittedName>
</protein>
<dbReference type="AlphaFoldDB" id="A0A505M9R8"/>